<organism evidence="1 2">
    <name type="scientific">Aequorivita aurantiaca</name>
    <dbReference type="NCBI Taxonomy" id="3053356"/>
    <lineage>
        <taxon>Bacteria</taxon>
        <taxon>Pseudomonadati</taxon>
        <taxon>Bacteroidota</taxon>
        <taxon>Flavobacteriia</taxon>
        <taxon>Flavobacteriales</taxon>
        <taxon>Flavobacteriaceae</taxon>
        <taxon>Aequorivita</taxon>
    </lineage>
</organism>
<protein>
    <submittedName>
        <fullName evidence="1">Uncharacterized protein</fullName>
    </submittedName>
</protein>
<gene>
    <name evidence="1" type="ORF">QRD02_04955</name>
</gene>
<evidence type="ECO:0000313" key="1">
    <source>
        <dbReference type="EMBL" id="MDN3723721.1"/>
    </source>
</evidence>
<comment type="caution">
    <text evidence="1">The sequence shown here is derived from an EMBL/GenBank/DDBJ whole genome shotgun (WGS) entry which is preliminary data.</text>
</comment>
<sequence>MKKITRIWHGKTKAEHAQEYLKYVEETGIAEYKNVKGNLSAKVLRRLD</sequence>
<keyword evidence="2" id="KW-1185">Reference proteome</keyword>
<dbReference type="EMBL" id="JAUGQQ010000002">
    <property type="protein sequence ID" value="MDN3723721.1"/>
    <property type="molecule type" value="Genomic_DNA"/>
</dbReference>
<proteinExistence type="predicted"/>
<reference evidence="1 2" key="1">
    <citation type="submission" date="2023-06" db="EMBL/GenBank/DDBJ databases">
        <authorList>
            <person name="Ye Y.-Q."/>
            <person name="Du Z.-J."/>
        </authorList>
    </citation>
    <scope>NUCLEOTIDE SEQUENCE [LARGE SCALE GENOMIC DNA]</scope>
    <source>
        <strain evidence="1 2">SDUM287046</strain>
    </source>
</reference>
<dbReference type="Proteomes" id="UP001244787">
    <property type="component" value="Unassembled WGS sequence"/>
</dbReference>
<evidence type="ECO:0000313" key="2">
    <source>
        <dbReference type="Proteomes" id="UP001244787"/>
    </source>
</evidence>
<accession>A0ABT8DEJ1</accession>
<name>A0ABT8DEJ1_9FLAO</name>
<dbReference type="RefSeq" id="WP_290253808.1">
    <property type="nucleotide sequence ID" value="NZ_JAUGQQ010000002.1"/>
</dbReference>